<gene>
    <name evidence="3" type="ORF">RFULGI_LOCUS7663</name>
</gene>
<dbReference type="AlphaFoldDB" id="A0A9N9GW27"/>
<evidence type="ECO:0000313" key="3">
    <source>
        <dbReference type="EMBL" id="CAG8629424.1"/>
    </source>
</evidence>
<feature type="region of interest" description="Disordered" evidence="1">
    <location>
        <begin position="21"/>
        <end position="63"/>
    </location>
</feature>
<name>A0A9N9GW27_9GLOM</name>
<dbReference type="Proteomes" id="UP000789396">
    <property type="component" value="Unassembled WGS sequence"/>
</dbReference>
<sequence length="63" mass="6773">MVIIVTSVLVSLKYGVEGREIGKDVKHDESEGLGEDGREDGGEEKEDVKCDDFGANRGEFGGD</sequence>
<reference evidence="3" key="1">
    <citation type="submission" date="2021-06" db="EMBL/GenBank/DDBJ databases">
        <authorList>
            <person name="Kallberg Y."/>
            <person name="Tangrot J."/>
            <person name="Rosling A."/>
        </authorList>
    </citation>
    <scope>NUCLEOTIDE SEQUENCE</scope>
    <source>
        <strain evidence="3">IN212</strain>
    </source>
</reference>
<evidence type="ECO:0000256" key="1">
    <source>
        <dbReference type="SAM" id="MobiDB-lite"/>
    </source>
</evidence>
<feature type="compositionally biased region" description="Basic and acidic residues" evidence="1">
    <location>
        <begin position="21"/>
        <end position="54"/>
    </location>
</feature>
<keyword evidence="4" id="KW-1185">Reference proteome</keyword>
<dbReference type="EMBL" id="CAJVPZ010011381">
    <property type="protein sequence ID" value="CAG8629424.1"/>
    <property type="molecule type" value="Genomic_DNA"/>
</dbReference>
<evidence type="ECO:0000256" key="2">
    <source>
        <dbReference type="SAM" id="SignalP"/>
    </source>
</evidence>
<organism evidence="3 4">
    <name type="scientific">Racocetra fulgida</name>
    <dbReference type="NCBI Taxonomy" id="60492"/>
    <lineage>
        <taxon>Eukaryota</taxon>
        <taxon>Fungi</taxon>
        <taxon>Fungi incertae sedis</taxon>
        <taxon>Mucoromycota</taxon>
        <taxon>Glomeromycotina</taxon>
        <taxon>Glomeromycetes</taxon>
        <taxon>Diversisporales</taxon>
        <taxon>Gigasporaceae</taxon>
        <taxon>Racocetra</taxon>
    </lineage>
</organism>
<feature type="signal peptide" evidence="2">
    <location>
        <begin position="1"/>
        <end position="18"/>
    </location>
</feature>
<feature type="chain" id="PRO_5040226595" evidence="2">
    <location>
        <begin position="19"/>
        <end position="63"/>
    </location>
</feature>
<accession>A0A9N9GW27</accession>
<evidence type="ECO:0000313" key="4">
    <source>
        <dbReference type="Proteomes" id="UP000789396"/>
    </source>
</evidence>
<protein>
    <submittedName>
        <fullName evidence="3">8115_t:CDS:1</fullName>
    </submittedName>
</protein>
<proteinExistence type="predicted"/>
<comment type="caution">
    <text evidence="3">The sequence shown here is derived from an EMBL/GenBank/DDBJ whole genome shotgun (WGS) entry which is preliminary data.</text>
</comment>
<keyword evidence="2" id="KW-0732">Signal</keyword>